<accession>A0ABW3ZWR1</accession>
<protein>
    <submittedName>
        <fullName evidence="1">ImmA/IrrE family metallo-endopeptidase</fullName>
    </submittedName>
</protein>
<dbReference type="Proteomes" id="UP001597178">
    <property type="component" value="Unassembled WGS sequence"/>
</dbReference>
<dbReference type="EMBL" id="JBHTNH010000028">
    <property type="protein sequence ID" value="MFD1362865.1"/>
    <property type="molecule type" value="Genomic_DNA"/>
</dbReference>
<evidence type="ECO:0000313" key="2">
    <source>
        <dbReference type="Proteomes" id="UP001597178"/>
    </source>
</evidence>
<dbReference type="PANTHER" id="PTHR43236">
    <property type="entry name" value="ANTITOXIN HIGA1"/>
    <property type="match status" value="1"/>
</dbReference>
<dbReference type="PANTHER" id="PTHR43236:SF1">
    <property type="entry name" value="BLL7220 PROTEIN"/>
    <property type="match status" value="1"/>
</dbReference>
<dbReference type="InterPro" id="IPR052345">
    <property type="entry name" value="Rad_response_metalloprotease"/>
</dbReference>
<reference evidence="2" key="1">
    <citation type="journal article" date="2019" name="Int. J. Syst. Evol. Microbiol.">
        <title>The Global Catalogue of Microorganisms (GCM) 10K type strain sequencing project: providing services to taxonomists for standard genome sequencing and annotation.</title>
        <authorList>
            <consortium name="The Broad Institute Genomics Platform"/>
            <consortium name="The Broad Institute Genome Sequencing Center for Infectious Disease"/>
            <person name="Wu L."/>
            <person name="Ma J."/>
        </authorList>
    </citation>
    <scope>NUCLEOTIDE SEQUENCE [LARGE SCALE GENOMIC DNA]</scope>
    <source>
        <strain evidence="2">CCUG 54822</strain>
    </source>
</reference>
<evidence type="ECO:0000313" key="1">
    <source>
        <dbReference type="EMBL" id="MFD1362865.1"/>
    </source>
</evidence>
<dbReference type="RefSeq" id="WP_382401819.1">
    <property type="nucleotide sequence ID" value="NZ_JBHTNH010000028.1"/>
</dbReference>
<gene>
    <name evidence="1" type="ORF">ACFQ4A_14495</name>
</gene>
<sequence>MYSEFHILTYKFAGIFLLPEESFLADVQTINRVTNPDAYIDLKTKWKTSLQVLGYRAASLGIMDPKHHRNFYAALHRKGYLKREPLDEEIHLQKPQKVKSIIDLAVKKGLVDIRQMIENDWMADLNFFYRITGINTGFFDRYMVSDQVFELDNVTDLSTDMRKRKV</sequence>
<name>A0ABW3ZWR1_9BACI</name>
<proteinExistence type="predicted"/>
<organism evidence="1 2">
    <name type="scientific">Lentibacillus salinarum</name>
    <dbReference type="NCBI Taxonomy" id="446820"/>
    <lineage>
        <taxon>Bacteria</taxon>
        <taxon>Bacillati</taxon>
        <taxon>Bacillota</taxon>
        <taxon>Bacilli</taxon>
        <taxon>Bacillales</taxon>
        <taxon>Bacillaceae</taxon>
        <taxon>Lentibacillus</taxon>
    </lineage>
</organism>
<comment type="caution">
    <text evidence="1">The sequence shown here is derived from an EMBL/GenBank/DDBJ whole genome shotgun (WGS) entry which is preliminary data.</text>
</comment>
<keyword evidence="2" id="KW-1185">Reference proteome</keyword>